<proteinExistence type="predicted"/>
<dbReference type="Proteomes" id="UP000078397">
    <property type="component" value="Unassembled WGS sequence"/>
</dbReference>
<dbReference type="Gene3D" id="3.40.50.410">
    <property type="entry name" value="von Willebrand factor, type A domain"/>
    <property type="match status" value="1"/>
</dbReference>
<dbReference type="InterPro" id="IPR036465">
    <property type="entry name" value="vWFA_dom_sf"/>
</dbReference>
<dbReference type="RefSeq" id="XP_018137649.1">
    <property type="nucleotide sequence ID" value="XM_018283317.1"/>
</dbReference>
<evidence type="ECO:0000313" key="3">
    <source>
        <dbReference type="Proteomes" id="UP000078397"/>
    </source>
</evidence>
<feature type="region of interest" description="Disordered" evidence="1">
    <location>
        <begin position="245"/>
        <end position="301"/>
    </location>
</feature>
<dbReference type="AlphaFoldDB" id="A0A179F2J2"/>
<accession>A0A179F2J2</accession>
<feature type="compositionally biased region" description="Low complexity" evidence="1">
    <location>
        <begin position="277"/>
        <end position="288"/>
    </location>
</feature>
<keyword evidence="3" id="KW-1185">Reference proteome</keyword>
<dbReference type="OrthoDB" id="2142598at2759"/>
<organism evidence="2 3">
    <name type="scientific">Pochonia chlamydosporia 170</name>
    <dbReference type="NCBI Taxonomy" id="1380566"/>
    <lineage>
        <taxon>Eukaryota</taxon>
        <taxon>Fungi</taxon>
        <taxon>Dikarya</taxon>
        <taxon>Ascomycota</taxon>
        <taxon>Pezizomycotina</taxon>
        <taxon>Sordariomycetes</taxon>
        <taxon>Hypocreomycetidae</taxon>
        <taxon>Hypocreales</taxon>
        <taxon>Clavicipitaceae</taxon>
        <taxon>Pochonia</taxon>
    </lineage>
</organism>
<feature type="region of interest" description="Disordered" evidence="1">
    <location>
        <begin position="44"/>
        <end position="94"/>
    </location>
</feature>
<dbReference type="KEGG" id="pchm:VFPPC_03865"/>
<dbReference type="GeneID" id="28847311"/>
<protein>
    <submittedName>
        <fullName evidence="2">von willebrand factor type A domain-containing protein</fullName>
    </submittedName>
</protein>
<gene>
    <name evidence="2" type="ORF">VFPPC_03865</name>
</gene>
<dbReference type="EMBL" id="LSBJ02000002">
    <property type="protein sequence ID" value="OAQ59656.1"/>
    <property type="molecule type" value="Genomic_DNA"/>
</dbReference>
<comment type="caution">
    <text evidence="2">The sequence shown here is derived from an EMBL/GenBank/DDBJ whole genome shotgun (WGS) entry which is preliminary data.</text>
</comment>
<sequence length="740" mass="83853">MVPSEDAIAKFVSCVPDADEGKAWVFLEGATTLDEAVEQYLDNPDKYSQKEPVKPAGLKQDKCDHGSNGDAPPAYDATSYSRNGAHSAPQRHRPHTNKVIEAARIRAQDEQHMQNVLQRVQLAHRIYNSDIEPEHDVDTFCGCDIHQYMNLKVRRLNVQNRWSEAVLYPGEKAYHDCYQATISYFFQNPYRARVYSPYGNFSPSYRGWQYPIARYYNVSVRQTIELNHKAQLSIDAKEPRMNIWDIDSPKASGQHHTNGNSSTSTGNHDEKLVNEKSASTSQQTTSGAAGNGTGEASSSKPSRFITLKKALSIKSPEEKAAAKLEKAISECRGLRDAIVQEETGRWPDPEWRQIVATYQSKVGMANTIDKIRQNTPIQYLHMLRAGYFEPIPVAWANQLSNPLKFTIDAAAGWRGITPTWRGYEDTAEERLYWVLNHRAGNGQRLKPDIISALDLARRRMASAVEPPPAYFAPDDTCHLQHTSEGYSKQVMPAPFRPYDLPETAEDNTVILLDVSGSMDFDPMRPLYDEYLITGYTRSNQPKNKATAKAIIRRFTDALSNHDNNFQGYQLTTFANQAEYIGILNHQNFEKIWKMVNFGGGTRVMTGWQKVKELHFEKHSASATHHPVYGWQAGPETPMLRVLLLLDGEAQDMDEFELDLLGLSWVHVTIFLIGVDGCPHHHRHANELQRISEVNPHVSFVDAQGNTPERFVTHELLKRHLGYDVSMREFEEMEHPPAYVA</sequence>
<reference evidence="2 3" key="1">
    <citation type="journal article" date="2016" name="PLoS Pathog.">
        <title>Biosynthesis of antibiotic leucinostatins in bio-control fungus Purpureocillium lilacinum and their inhibition on phytophthora revealed by genome mining.</title>
        <authorList>
            <person name="Wang G."/>
            <person name="Liu Z."/>
            <person name="Lin R."/>
            <person name="Li E."/>
            <person name="Mao Z."/>
            <person name="Ling J."/>
            <person name="Yang Y."/>
            <person name="Yin W.B."/>
            <person name="Xie B."/>
        </authorList>
    </citation>
    <scope>NUCLEOTIDE SEQUENCE [LARGE SCALE GENOMIC DNA]</scope>
    <source>
        <strain evidence="2">170</strain>
    </source>
</reference>
<evidence type="ECO:0000256" key="1">
    <source>
        <dbReference type="SAM" id="MobiDB-lite"/>
    </source>
</evidence>
<feature type="compositionally biased region" description="Basic and acidic residues" evidence="1">
    <location>
        <begin position="44"/>
        <end position="67"/>
    </location>
</feature>
<feature type="compositionally biased region" description="Polar residues" evidence="1">
    <location>
        <begin position="254"/>
        <end position="266"/>
    </location>
</feature>
<dbReference type="STRING" id="1380566.A0A179F2J2"/>
<dbReference type="CDD" id="cd00198">
    <property type="entry name" value="vWFA"/>
    <property type="match status" value="1"/>
</dbReference>
<evidence type="ECO:0000313" key="2">
    <source>
        <dbReference type="EMBL" id="OAQ59656.1"/>
    </source>
</evidence>
<name>A0A179F2J2_METCM</name>
<dbReference type="SUPFAM" id="SSF53300">
    <property type="entry name" value="vWA-like"/>
    <property type="match status" value="1"/>
</dbReference>